<dbReference type="EMBL" id="BK032687">
    <property type="protein sequence ID" value="DAF55216.1"/>
    <property type="molecule type" value="Genomic_DNA"/>
</dbReference>
<organism evidence="1">
    <name type="scientific">Siphoviridae sp. ctZHD14</name>
    <dbReference type="NCBI Taxonomy" id="2827891"/>
    <lineage>
        <taxon>Viruses</taxon>
        <taxon>Duplodnaviria</taxon>
        <taxon>Heunggongvirae</taxon>
        <taxon>Uroviricota</taxon>
        <taxon>Caudoviricetes</taxon>
    </lineage>
</organism>
<name>A0A8S5SWC8_9CAUD</name>
<sequence length="34" mass="3741">MSEAYRQTGCSVSKISLVCSGKRNTTGGYKWITQ</sequence>
<accession>A0A8S5SWC8</accession>
<dbReference type="Gene3D" id="1.10.10.10">
    <property type="entry name" value="Winged helix-like DNA-binding domain superfamily/Winged helix DNA-binding domain"/>
    <property type="match status" value="1"/>
</dbReference>
<reference evidence="1" key="1">
    <citation type="journal article" date="2021" name="Proc. Natl. Acad. Sci. U.S.A.">
        <title>A Catalog of Tens of Thousands of Viruses from Human Metagenomes Reveals Hidden Associations with Chronic Diseases.</title>
        <authorList>
            <person name="Tisza M.J."/>
            <person name="Buck C.B."/>
        </authorList>
    </citation>
    <scope>NUCLEOTIDE SEQUENCE</scope>
    <source>
        <strain evidence="1">CtZHD14</strain>
    </source>
</reference>
<protein>
    <submittedName>
        <fullName evidence="1">PROTEIN/DNA Complex catalytic motif, Helix-turn-helix DNA</fullName>
    </submittedName>
</protein>
<proteinExistence type="predicted"/>
<evidence type="ECO:0000313" key="1">
    <source>
        <dbReference type="EMBL" id="DAF55216.1"/>
    </source>
</evidence>
<dbReference type="InterPro" id="IPR036388">
    <property type="entry name" value="WH-like_DNA-bd_sf"/>
</dbReference>